<dbReference type="EMBL" id="MU853231">
    <property type="protein sequence ID" value="KAK4122505.1"/>
    <property type="molecule type" value="Genomic_DNA"/>
</dbReference>
<feature type="transmembrane region" description="Helical" evidence="1">
    <location>
        <begin position="44"/>
        <end position="62"/>
    </location>
</feature>
<dbReference type="GeneID" id="87833234"/>
<name>A0AAN6TXB4_9PEZI</name>
<evidence type="ECO:0000313" key="3">
    <source>
        <dbReference type="Proteomes" id="UP001302602"/>
    </source>
</evidence>
<organism evidence="2 3">
    <name type="scientific">Parathielavia appendiculata</name>
    <dbReference type="NCBI Taxonomy" id="2587402"/>
    <lineage>
        <taxon>Eukaryota</taxon>
        <taxon>Fungi</taxon>
        <taxon>Dikarya</taxon>
        <taxon>Ascomycota</taxon>
        <taxon>Pezizomycotina</taxon>
        <taxon>Sordariomycetes</taxon>
        <taxon>Sordariomycetidae</taxon>
        <taxon>Sordariales</taxon>
        <taxon>Chaetomiaceae</taxon>
        <taxon>Parathielavia</taxon>
    </lineage>
</organism>
<keyword evidence="3" id="KW-1185">Reference proteome</keyword>
<sequence length="155" mass="17758">MESRAWTQLGEHVKLLTFVSIFFLPLCLFVAIWSINESYSRTDLAISTAAVAITTYSITLNLNNLARVLRKLYAPKRRALVEQMGRDPDADWSRTGRRFQAFQRSVKEQNKPFEWMIVLFLLRRAVLRVVKGVSFGRGKKADEEGQGPSTPYAPY</sequence>
<accession>A0AAN6TXB4</accession>
<reference evidence="2" key="2">
    <citation type="submission" date="2023-05" db="EMBL/GenBank/DDBJ databases">
        <authorList>
            <consortium name="Lawrence Berkeley National Laboratory"/>
            <person name="Steindorff A."/>
            <person name="Hensen N."/>
            <person name="Bonometti L."/>
            <person name="Westerberg I."/>
            <person name="Brannstrom I.O."/>
            <person name="Guillou S."/>
            <person name="Cros-Aarteil S."/>
            <person name="Calhoun S."/>
            <person name="Haridas S."/>
            <person name="Kuo A."/>
            <person name="Mondo S."/>
            <person name="Pangilinan J."/>
            <person name="Riley R."/>
            <person name="Labutti K."/>
            <person name="Andreopoulos B."/>
            <person name="Lipzen A."/>
            <person name="Chen C."/>
            <person name="Yanf M."/>
            <person name="Daum C."/>
            <person name="Ng V."/>
            <person name="Clum A."/>
            <person name="Ohm R."/>
            <person name="Martin F."/>
            <person name="Silar P."/>
            <person name="Natvig D."/>
            <person name="Lalanne C."/>
            <person name="Gautier V."/>
            <person name="Ament-Velasquez S.L."/>
            <person name="Kruys A."/>
            <person name="Hutchinson M.I."/>
            <person name="Powell A.J."/>
            <person name="Barry K."/>
            <person name="Miller A.N."/>
            <person name="Grigoriev I.V."/>
            <person name="Debuchy R."/>
            <person name="Gladieux P."/>
            <person name="Thoren M.H."/>
            <person name="Johannesson H."/>
        </authorList>
    </citation>
    <scope>NUCLEOTIDE SEQUENCE</scope>
    <source>
        <strain evidence="2">CBS 731.68</strain>
    </source>
</reference>
<comment type="caution">
    <text evidence="2">The sequence shown here is derived from an EMBL/GenBank/DDBJ whole genome shotgun (WGS) entry which is preliminary data.</text>
</comment>
<keyword evidence="1" id="KW-0472">Membrane</keyword>
<feature type="transmembrane region" description="Helical" evidence="1">
    <location>
        <begin position="12"/>
        <end position="32"/>
    </location>
</feature>
<evidence type="ECO:0000256" key="1">
    <source>
        <dbReference type="SAM" id="Phobius"/>
    </source>
</evidence>
<dbReference type="RefSeq" id="XP_062646276.1">
    <property type="nucleotide sequence ID" value="XM_062796466.1"/>
</dbReference>
<keyword evidence="1" id="KW-1133">Transmembrane helix</keyword>
<dbReference type="Proteomes" id="UP001302602">
    <property type="component" value="Unassembled WGS sequence"/>
</dbReference>
<reference evidence="2" key="1">
    <citation type="journal article" date="2023" name="Mol. Phylogenet. Evol.">
        <title>Genome-scale phylogeny and comparative genomics of the fungal order Sordariales.</title>
        <authorList>
            <person name="Hensen N."/>
            <person name="Bonometti L."/>
            <person name="Westerberg I."/>
            <person name="Brannstrom I.O."/>
            <person name="Guillou S."/>
            <person name="Cros-Aarteil S."/>
            <person name="Calhoun S."/>
            <person name="Haridas S."/>
            <person name="Kuo A."/>
            <person name="Mondo S."/>
            <person name="Pangilinan J."/>
            <person name="Riley R."/>
            <person name="LaButti K."/>
            <person name="Andreopoulos B."/>
            <person name="Lipzen A."/>
            <person name="Chen C."/>
            <person name="Yan M."/>
            <person name="Daum C."/>
            <person name="Ng V."/>
            <person name="Clum A."/>
            <person name="Steindorff A."/>
            <person name="Ohm R.A."/>
            <person name="Martin F."/>
            <person name="Silar P."/>
            <person name="Natvig D.O."/>
            <person name="Lalanne C."/>
            <person name="Gautier V."/>
            <person name="Ament-Velasquez S.L."/>
            <person name="Kruys A."/>
            <person name="Hutchinson M.I."/>
            <person name="Powell A.J."/>
            <person name="Barry K."/>
            <person name="Miller A.N."/>
            <person name="Grigoriev I.V."/>
            <person name="Debuchy R."/>
            <person name="Gladieux P."/>
            <person name="Hiltunen Thoren M."/>
            <person name="Johannesson H."/>
        </authorList>
    </citation>
    <scope>NUCLEOTIDE SEQUENCE</scope>
    <source>
        <strain evidence="2">CBS 731.68</strain>
    </source>
</reference>
<proteinExistence type="predicted"/>
<protein>
    <submittedName>
        <fullName evidence="2">Uncharacterized protein</fullName>
    </submittedName>
</protein>
<dbReference type="AlphaFoldDB" id="A0AAN6TXB4"/>
<gene>
    <name evidence="2" type="ORF">N657DRAFT_682261</name>
</gene>
<evidence type="ECO:0000313" key="2">
    <source>
        <dbReference type="EMBL" id="KAK4122505.1"/>
    </source>
</evidence>
<keyword evidence="1" id="KW-0812">Transmembrane</keyword>